<keyword evidence="2" id="KW-1185">Reference proteome</keyword>
<sequence length="151" mass="18051">MKFAEMVWEIIMRFDGRFFGQALHHRTWGTKVTVGPLFLILRKYEAYYVHIFGRHYNLQDEHHRYTTKPETHTLNRMISRILGRAGITVRAKTKSSPPRMIQCAESLCVCKALVQPEHFQCYRYLVSKELWNDVERLWQANSMNIRQSYVK</sequence>
<dbReference type="GeneID" id="75917895"/>
<gene>
    <name evidence="1" type="ORF">K450DRAFT_262912</name>
</gene>
<comment type="caution">
    <text evidence="1">The sequence shown here is derived from an EMBL/GenBank/DDBJ whole genome shotgun (WGS) entry which is preliminary data.</text>
</comment>
<name>A0AAD5E1D3_UMBRA</name>
<reference evidence="1" key="1">
    <citation type="submission" date="2021-06" db="EMBL/GenBank/DDBJ databases">
        <authorList>
            <consortium name="DOE Joint Genome Institute"/>
            <person name="Mondo S.J."/>
            <person name="Amses K.R."/>
            <person name="Simmons D.R."/>
            <person name="Longcore J.E."/>
            <person name="Seto K."/>
            <person name="Alves G.H."/>
            <person name="Bonds A.E."/>
            <person name="Quandt C.A."/>
            <person name="Davis W.J."/>
            <person name="Chang Y."/>
            <person name="Letcher P.M."/>
            <person name="Powell M.J."/>
            <person name="Kuo A."/>
            <person name="Labutti K."/>
            <person name="Pangilinan J."/>
            <person name="Andreopoulos W."/>
            <person name="Tritt A."/>
            <person name="Riley R."/>
            <person name="Hundley H."/>
            <person name="Johnson J."/>
            <person name="Lipzen A."/>
            <person name="Barry K."/>
            <person name="Berbee M.L."/>
            <person name="Buchler N.E."/>
            <person name="Grigoriev I.V."/>
            <person name="Spatafora J.W."/>
            <person name="Stajich J.E."/>
            <person name="James T.Y."/>
        </authorList>
    </citation>
    <scope>NUCLEOTIDE SEQUENCE</scope>
    <source>
        <strain evidence="1">AG</strain>
    </source>
</reference>
<dbReference type="Proteomes" id="UP001206595">
    <property type="component" value="Unassembled WGS sequence"/>
</dbReference>
<organism evidence="1 2">
    <name type="scientific">Umbelopsis ramanniana AG</name>
    <dbReference type="NCBI Taxonomy" id="1314678"/>
    <lineage>
        <taxon>Eukaryota</taxon>
        <taxon>Fungi</taxon>
        <taxon>Fungi incertae sedis</taxon>
        <taxon>Mucoromycota</taxon>
        <taxon>Mucoromycotina</taxon>
        <taxon>Umbelopsidomycetes</taxon>
        <taxon>Umbelopsidales</taxon>
        <taxon>Umbelopsidaceae</taxon>
        <taxon>Umbelopsis</taxon>
    </lineage>
</organism>
<evidence type="ECO:0000313" key="1">
    <source>
        <dbReference type="EMBL" id="KAI8575212.1"/>
    </source>
</evidence>
<dbReference type="AlphaFoldDB" id="A0AAD5E1D3"/>
<reference evidence="1" key="2">
    <citation type="journal article" date="2022" name="Proc. Natl. Acad. Sci. U.S.A.">
        <title>Diploid-dominant life cycles characterize the early evolution of Fungi.</title>
        <authorList>
            <person name="Amses K.R."/>
            <person name="Simmons D.R."/>
            <person name="Longcore J.E."/>
            <person name="Mondo S.J."/>
            <person name="Seto K."/>
            <person name="Jeronimo G.H."/>
            <person name="Bonds A.E."/>
            <person name="Quandt C.A."/>
            <person name="Davis W.J."/>
            <person name="Chang Y."/>
            <person name="Federici B.A."/>
            <person name="Kuo A."/>
            <person name="LaButti K."/>
            <person name="Pangilinan J."/>
            <person name="Andreopoulos W."/>
            <person name="Tritt A."/>
            <person name="Riley R."/>
            <person name="Hundley H."/>
            <person name="Johnson J."/>
            <person name="Lipzen A."/>
            <person name="Barry K."/>
            <person name="Lang B.F."/>
            <person name="Cuomo C.A."/>
            <person name="Buchler N.E."/>
            <person name="Grigoriev I.V."/>
            <person name="Spatafora J.W."/>
            <person name="Stajich J.E."/>
            <person name="James T.Y."/>
        </authorList>
    </citation>
    <scope>NUCLEOTIDE SEQUENCE</scope>
    <source>
        <strain evidence="1">AG</strain>
    </source>
</reference>
<accession>A0AAD5E1D3</accession>
<evidence type="ECO:0000313" key="2">
    <source>
        <dbReference type="Proteomes" id="UP001206595"/>
    </source>
</evidence>
<dbReference type="RefSeq" id="XP_051440216.1">
    <property type="nucleotide sequence ID" value="XM_051592553.1"/>
</dbReference>
<proteinExistence type="predicted"/>
<protein>
    <submittedName>
        <fullName evidence="1">Uncharacterized protein</fullName>
    </submittedName>
</protein>
<dbReference type="EMBL" id="MU620993">
    <property type="protein sequence ID" value="KAI8575212.1"/>
    <property type="molecule type" value="Genomic_DNA"/>
</dbReference>